<protein>
    <submittedName>
        <fullName evidence="1">Uncharacterized protein</fullName>
    </submittedName>
</protein>
<feature type="non-terminal residue" evidence="1">
    <location>
        <position position="1"/>
    </location>
</feature>
<comment type="caution">
    <text evidence="1">The sequence shown here is derived from an EMBL/GenBank/DDBJ whole genome shotgun (WGS) entry which is preliminary data.</text>
</comment>
<sequence>SLRGVLTEAYEMIPFGNVPKKRRKSGKKPPLLTRLQALDAEGKPAGAVTPEARPASRVEIDRHGYGCRVIFERPMTVLLGENDTLLVKLIDKPTHAKDIQLTYRLEPYIGPSVIDAAAKEDAR</sequence>
<dbReference type="AlphaFoldDB" id="X0TH95"/>
<organism evidence="1">
    <name type="scientific">marine sediment metagenome</name>
    <dbReference type="NCBI Taxonomy" id="412755"/>
    <lineage>
        <taxon>unclassified sequences</taxon>
        <taxon>metagenomes</taxon>
        <taxon>ecological metagenomes</taxon>
    </lineage>
</organism>
<proteinExistence type="predicted"/>
<name>X0TH95_9ZZZZ</name>
<dbReference type="EMBL" id="BARS01016984">
    <property type="protein sequence ID" value="GAF92928.1"/>
    <property type="molecule type" value="Genomic_DNA"/>
</dbReference>
<accession>X0TH95</accession>
<evidence type="ECO:0000313" key="1">
    <source>
        <dbReference type="EMBL" id="GAF92928.1"/>
    </source>
</evidence>
<reference evidence="1" key="1">
    <citation type="journal article" date="2014" name="Front. Microbiol.">
        <title>High frequency of phylogenetically diverse reductive dehalogenase-homologous genes in deep subseafloor sedimentary metagenomes.</title>
        <authorList>
            <person name="Kawai M."/>
            <person name="Futagami T."/>
            <person name="Toyoda A."/>
            <person name="Takaki Y."/>
            <person name="Nishi S."/>
            <person name="Hori S."/>
            <person name="Arai W."/>
            <person name="Tsubouchi T."/>
            <person name="Morono Y."/>
            <person name="Uchiyama I."/>
            <person name="Ito T."/>
            <person name="Fujiyama A."/>
            <person name="Inagaki F."/>
            <person name="Takami H."/>
        </authorList>
    </citation>
    <scope>NUCLEOTIDE SEQUENCE</scope>
    <source>
        <strain evidence="1">Expedition CK06-06</strain>
    </source>
</reference>
<gene>
    <name evidence="1" type="ORF">S01H1_27843</name>
</gene>